<name>A0A8T0CDQ3_9GAMM</name>
<sequence>MRVLLELPNNNVLKENQDGYLNVLDLYNKNDLLHLYKIPVTKTFSGSIVSYFGDKEWDLTAYVDRKITNKYKITFNEISSQSLANEFKLIFFIWIYTPAGQRRTSPLKPTSLIAIHSKLTQVYKYLDKLKLDSISNLSHPVLFYEFCSYIKELEYSFISAQHIFSVLGKVQESSKYLPFSFEIPTDQGSGELASEYCSPSKSRADQFYAMPTSVMEKIYLWCIKFIEELHPHKELLNELASELRLNYKMGKKTIDKKIDSGTWPWLSYDSPNYRIEVNKSKPVPYKLIIESFLVGSPLEKYCIPSAARTQGWFSKVLTACYILCAAFTGMRRNELYGLHSDSFKTRIFNGKTIYTLQSYHHKMTQGRGQLTEWVTSPITRKAIELAEALTRHMRVELLSSPNPMKNHEASCLWINQSKKSEEPKLMYEGHLRTNFDLIAKEAGALIDQQVLDEFKLINPNRNPLNADKKIQVGKVWRITTHQFRRTYAVFVRRHNLCSLTAIKDQFKHLDIPTTDWYGEGSASAALQGIEKDNELKELISSVANEVIIDNVYRWFNSNEKLYGKRGLEIMKERSSIPSDLKTREQIQELVEKGIIDLVGTLHSYCLAGYECRMDKVASTASCFKCENQLIDEEKAKNWIQRHRWATEQIIYLDSINRLTSSIESHYITQIHATERVMHYFKIPFEKFNLKGKENE</sequence>
<keyword evidence="1" id="KW-0233">DNA recombination</keyword>
<evidence type="ECO:0000256" key="1">
    <source>
        <dbReference type="ARBA" id="ARBA00023172"/>
    </source>
</evidence>
<evidence type="ECO:0000313" key="3">
    <source>
        <dbReference type="Proteomes" id="UP000016480"/>
    </source>
</evidence>
<gene>
    <name evidence="2" type="ORF">PRUB_a1908</name>
</gene>
<dbReference type="InterPro" id="IPR011010">
    <property type="entry name" value="DNA_brk_join_enz"/>
</dbReference>
<dbReference type="GO" id="GO:0015074">
    <property type="term" value="P:DNA integration"/>
    <property type="evidence" value="ECO:0007669"/>
    <property type="project" value="InterPro"/>
</dbReference>
<dbReference type="InterPro" id="IPR013762">
    <property type="entry name" value="Integrase-like_cat_sf"/>
</dbReference>
<evidence type="ECO:0008006" key="4">
    <source>
        <dbReference type="Google" id="ProtNLM"/>
    </source>
</evidence>
<proteinExistence type="predicted"/>
<dbReference type="GO" id="GO:0003677">
    <property type="term" value="F:DNA binding"/>
    <property type="evidence" value="ECO:0007669"/>
    <property type="project" value="InterPro"/>
</dbReference>
<accession>A0A8T0CDQ3</accession>
<protein>
    <recommendedName>
        <fullName evidence="4">Integrase</fullName>
    </recommendedName>
</protein>
<reference evidence="2 3" key="1">
    <citation type="journal article" date="2012" name="J. Bacteriol.">
        <title>Genome sequence of the cycloprodigiosin-producing bacterial strain Pseudoalteromonas rubra ATCC 29570(T).</title>
        <authorList>
            <person name="Xie B.B."/>
            <person name="Shu Y.L."/>
            <person name="Qin Q.L."/>
            <person name="Rong J.C."/>
            <person name="Zhang X.Y."/>
            <person name="Chen X.L."/>
            <person name="Zhou B.C."/>
            <person name="Zhang Y.Z."/>
        </authorList>
    </citation>
    <scope>NUCLEOTIDE SEQUENCE [LARGE SCALE GENOMIC DNA]</scope>
    <source>
        <strain evidence="2 3">DSM 6842</strain>
    </source>
</reference>
<evidence type="ECO:0000313" key="2">
    <source>
        <dbReference type="EMBL" id="KAF7788829.1"/>
    </source>
</evidence>
<dbReference type="SUPFAM" id="SSF56349">
    <property type="entry name" value="DNA breaking-rejoining enzymes"/>
    <property type="match status" value="1"/>
</dbReference>
<dbReference type="AlphaFoldDB" id="A0A8T0CDQ3"/>
<dbReference type="Proteomes" id="UP000016480">
    <property type="component" value="Unassembled WGS sequence"/>
</dbReference>
<dbReference type="Gene3D" id="1.10.443.10">
    <property type="entry name" value="Intergrase catalytic core"/>
    <property type="match status" value="1"/>
</dbReference>
<organism evidence="2 3">
    <name type="scientific">Pseudoalteromonas rubra</name>
    <dbReference type="NCBI Taxonomy" id="43658"/>
    <lineage>
        <taxon>Bacteria</taxon>
        <taxon>Pseudomonadati</taxon>
        <taxon>Pseudomonadota</taxon>
        <taxon>Gammaproteobacteria</taxon>
        <taxon>Alteromonadales</taxon>
        <taxon>Pseudoalteromonadaceae</taxon>
        <taxon>Pseudoalteromonas</taxon>
    </lineage>
</organism>
<dbReference type="GeneID" id="61355979"/>
<dbReference type="RefSeq" id="WP_010383145.1">
    <property type="nucleotide sequence ID" value="NZ_AHCD03000020.1"/>
</dbReference>
<dbReference type="GO" id="GO:0006310">
    <property type="term" value="P:DNA recombination"/>
    <property type="evidence" value="ECO:0007669"/>
    <property type="project" value="UniProtKB-KW"/>
</dbReference>
<comment type="caution">
    <text evidence="2">The sequence shown here is derived from an EMBL/GenBank/DDBJ whole genome shotgun (WGS) entry which is preliminary data.</text>
</comment>
<dbReference type="EMBL" id="AHCD03000020">
    <property type="protein sequence ID" value="KAF7788829.1"/>
    <property type="molecule type" value="Genomic_DNA"/>
</dbReference>